<evidence type="ECO:0000256" key="7">
    <source>
        <dbReference type="ARBA" id="ARBA00023002"/>
    </source>
</evidence>
<keyword evidence="6" id="KW-0136">Cellulose degradation</keyword>
<keyword evidence="18" id="KW-1185">Reference proteome</keyword>
<comment type="similarity">
    <text evidence="13">Belongs to the polysaccharide monooxygenase AA9 family.</text>
</comment>
<feature type="domain" description="Auxiliary Activity family 9 catalytic" evidence="16">
    <location>
        <begin position="86"/>
        <end position="217"/>
    </location>
</feature>
<keyword evidence="11" id="KW-0119">Carbohydrate metabolism</keyword>
<organism evidence="17 18">
    <name type="scientific">Armillaria tabescens</name>
    <name type="common">Ringless honey mushroom</name>
    <name type="synonym">Agaricus tabescens</name>
    <dbReference type="NCBI Taxonomy" id="1929756"/>
    <lineage>
        <taxon>Eukaryota</taxon>
        <taxon>Fungi</taxon>
        <taxon>Dikarya</taxon>
        <taxon>Basidiomycota</taxon>
        <taxon>Agaricomycotina</taxon>
        <taxon>Agaricomycetes</taxon>
        <taxon>Agaricomycetidae</taxon>
        <taxon>Agaricales</taxon>
        <taxon>Marasmiineae</taxon>
        <taxon>Physalacriaceae</taxon>
        <taxon>Desarmillaria</taxon>
    </lineage>
</organism>
<evidence type="ECO:0000256" key="15">
    <source>
        <dbReference type="ARBA" id="ARBA00047174"/>
    </source>
</evidence>
<dbReference type="GO" id="GO:0004497">
    <property type="term" value="F:monooxygenase activity"/>
    <property type="evidence" value="ECO:0007669"/>
    <property type="project" value="UniProtKB-KW"/>
</dbReference>
<gene>
    <name evidence="17" type="ORF">EV420DRAFT_1699964</name>
</gene>
<dbReference type="RefSeq" id="XP_060337728.1">
    <property type="nucleotide sequence ID" value="XM_060479482.1"/>
</dbReference>
<dbReference type="Pfam" id="PF03443">
    <property type="entry name" value="AA9"/>
    <property type="match status" value="1"/>
</dbReference>
<protein>
    <recommendedName>
        <fullName evidence="15">lytic cellulose monooxygenase (C4-dehydrogenating)</fullName>
        <ecNumber evidence="15">1.14.99.56</ecNumber>
    </recommendedName>
</protein>
<evidence type="ECO:0000313" key="17">
    <source>
        <dbReference type="EMBL" id="KAK0467136.1"/>
    </source>
</evidence>
<dbReference type="GeneID" id="85363030"/>
<evidence type="ECO:0000256" key="8">
    <source>
        <dbReference type="ARBA" id="ARBA00023008"/>
    </source>
</evidence>
<keyword evidence="10" id="KW-1015">Disulfide bond</keyword>
<comment type="cofactor">
    <cofactor evidence="1">
        <name>Cu(2+)</name>
        <dbReference type="ChEBI" id="CHEBI:29036"/>
    </cofactor>
</comment>
<dbReference type="PANTHER" id="PTHR33353:SF10">
    <property type="entry name" value="ENDO-BETA-1,4-GLUCANASE D"/>
    <property type="match status" value="1"/>
</dbReference>
<accession>A0AA39NK82</accession>
<keyword evidence="3" id="KW-0964">Secreted</keyword>
<evidence type="ECO:0000256" key="11">
    <source>
        <dbReference type="ARBA" id="ARBA00023277"/>
    </source>
</evidence>
<reference evidence="17" key="1">
    <citation type="submission" date="2023-06" db="EMBL/GenBank/DDBJ databases">
        <authorList>
            <consortium name="Lawrence Berkeley National Laboratory"/>
            <person name="Ahrendt S."/>
            <person name="Sahu N."/>
            <person name="Indic B."/>
            <person name="Wong-Bajracharya J."/>
            <person name="Merenyi Z."/>
            <person name="Ke H.-M."/>
            <person name="Monk M."/>
            <person name="Kocsube S."/>
            <person name="Drula E."/>
            <person name="Lipzen A."/>
            <person name="Balint B."/>
            <person name="Henrissat B."/>
            <person name="Andreopoulos B."/>
            <person name="Martin F.M."/>
            <person name="Harder C.B."/>
            <person name="Rigling D."/>
            <person name="Ford K.L."/>
            <person name="Foster G.D."/>
            <person name="Pangilinan J."/>
            <person name="Papanicolaou A."/>
            <person name="Barry K."/>
            <person name="LaButti K."/>
            <person name="Viragh M."/>
            <person name="Koriabine M."/>
            <person name="Yan M."/>
            <person name="Riley R."/>
            <person name="Champramary S."/>
            <person name="Plett K.L."/>
            <person name="Tsai I.J."/>
            <person name="Slot J."/>
            <person name="Sipos G."/>
            <person name="Plett J."/>
            <person name="Nagy L.G."/>
            <person name="Grigoriev I.V."/>
        </authorList>
    </citation>
    <scope>NUCLEOTIDE SEQUENCE</scope>
    <source>
        <strain evidence="17">CCBAS 213</strain>
    </source>
</reference>
<dbReference type="EC" id="1.14.99.56" evidence="15"/>
<dbReference type="InterPro" id="IPR049892">
    <property type="entry name" value="AA9"/>
</dbReference>
<dbReference type="EMBL" id="JAUEPS010000003">
    <property type="protein sequence ID" value="KAK0467136.1"/>
    <property type="molecule type" value="Genomic_DNA"/>
</dbReference>
<dbReference type="Proteomes" id="UP001175211">
    <property type="component" value="Unassembled WGS sequence"/>
</dbReference>
<evidence type="ECO:0000256" key="3">
    <source>
        <dbReference type="ARBA" id="ARBA00022525"/>
    </source>
</evidence>
<evidence type="ECO:0000256" key="13">
    <source>
        <dbReference type="ARBA" id="ARBA00044502"/>
    </source>
</evidence>
<evidence type="ECO:0000313" key="18">
    <source>
        <dbReference type="Proteomes" id="UP001175211"/>
    </source>
</evidence>
<keyword evidence="7" id="KW-0560">Oxidoreductase</keyword>
<name>A0AA39NK82_ARMTA</name>
<comment type="caution">
    <text evidence="17">The sequence shown here is derived from an EMBL/GenBank/DDBJ whole genome shotgun (WGS) entry which is preliminary data.</text>
</comment>
<evidence type="ECO:0000256" key="14">
    <source>
        <dbReference type="ARBA" id="ARBA00045077"/>
    </source>
</evidence>
<evidence type="ECO:0000256" key="10">
    <source>
        <dbReference type="ARBA" id="ARBA00023157"/>
    </source>
</evidence>
<keyword evidence="8" id="KW-0186">Copper</keyword>
<evidence type="ECO:0000259" key="16">
    <source>
        <dbReference type="Pfam" id="PF03443"/>
    </source>
</evidence>
<sequence>MLFPSSCVVLATDLAAKSLLVVTCPGSKLAVRKPHSIHNWILDRDVTSDPYQSRQPVRVVRPTKSSLSIGVAGLWDITVSASSGVASPVLNYMAKCPDEGCSSFLADMTDSDAPWFKIQQDAFDVATSTWASDILANNDASYDVTIPKNIASGYYLLRHENLALHGASSEGGAQFYPVCVQLEVTGGGDMEPSGLSFPGAYNSTDAGILFNVYLSDESNAAYVPPGGDVYPGLND</sequence>
<comment type="catalytic activity">
    <reaction evidence="14">
        <text>[(1-&gt;4)-beta-D-glucosyl]n+m + reduced acceptor + O2 = 4-dehydro-beta-D-glucosyl-[(1-&gt;4)-beta-D-glucosyl]n-1 + [(1-&gt;4)-beta-D-glucosyl]m + acceptor + H2O.</text>
        <dbReference type="EC" id="1.14.99.56"/>
    </reaction>
</comment>
<dbReference type="Gene3D" id="2.70.50.70">
    <property type="match status" value="1"/>
</dbReference>
<dbReference type="AlphaFoldDB" id="A0AA39NK82"/>
<keyword evidence="5" id="KW-0732">Signal</keyword>
<evidence type="ECO:0000256" key="1">
    <source>
        <dbReference type="ARBA" id="ARBA00001973"/>
    </source>
</evidence>
<keyword evidence="4" id="KW-0479">Metal-binding</keyword>
<evidence type="ECO:0000256" key="2">
    <source>
        <dbReference type="ARBA" id="ARBA00004613"/>
    </source>
</evidence>
<dbReference type="GO" id="GO:0030245">
    <property type="term" value="P:cellulose catabolic process"/>
    <property type="evidence" value="ECO:0007669"/>
    <property type="project" value="UniProtKB-KW"/>
</dbReference>
<proteinExistence type="inferred from homology"/>
<evidence type="ECO:0000256" key="5">
    <source>
        <dbReference type="ARBA" id="ARBA00022729"/>
    </source>
</evidence>
<evidence type="ECO:0000256" key="12">
    <source>
        <dbReference type="ARBA" id="ARBA00023326"/>
    </source>
</evidence>
<dbReference type="GO" id="GO:0005576">
    <property type="term" value="C:extracellular region"/>
    <property type="evidence" value="ECO:0007669"/>
    <property type="project" value="UniProtKB-SubCell"/>
</dbReference>
<comment type="subcellular location">
    <subcellularLocation>
        <location evidence="2">Secreted</location>
    </subcellularLocation>
</comment>
<keyword evidence="9" id="KW-0503">Monooxygenase</keyword>
<dbReference type="GO" id="GO:0046872">
    <property type="term" value="F:metal ion binding"/>
    <property type="evidence" value="ECO:0007669"/>
    <property type="project" value="UniProtKB-KW"/>
</dbReference>
<dbReference type="PANTHER" id="PTHR33353">
    <property type="entry name" value="PUTATIVE (AFU_ORTHOLOGUE AFUA_1G12560)-RELATED"/>
    <property type="match status" value="1"/>
</dbReference>
<dbReference type="InterPro" id="IPR005103">
    <property type="entry name" value="AA9_LPMO"/>
</dbReference>
<keyword evidence="12" id="KW-0624">Polysaccharide degradation</keyword>
<evidence type="ECO:0000256" key="4">
    <source>
        <dbReference type="ARBA" id="ARBA00022723"/>
    </source>
</evidence>
<evidence type="ECO:0000256" key="6">
    <source>
        <dbReference type="ARBA" id="ARBA00023001"/>
    </source>
</evidence>
<evidence type="ECO:0000256" key="9">
    <source>
        <dbReference type="ARBA" id="ARBA00023033"/>
    </source>
</evidence>
<dbReference type="CDD" id="cd21175">
    <property type="entry name" value="LPMO_AA9"/>
    <property type="match status" value="1"/>
</dbReference>